<dbReference type="AlphaFoldDB" id="A0A2X4UW56"/>
<protein>
    <submittedName>
        <fullName evidence="1">Uncharacterized protein</fullName>
    </submittedName>
</protein>
<name>A0A2X4UW56_9GAMM</name>
<evidence type="ECO:0000313" key="2">
    <source>
        <dbReference type="Proteomes" id="UP000249005"/>
    </source>
</evidence>
<reference evidence="1 2" key="1">
    <citation type="submission" date="2018-06" db="EMBL/GenBank/DDBJ databases">
        <authorList>
            <consortium name="Pathogen Informatics"/>
            <person name="Doyle S."/>
        </authorList>
    </citation>
    <scope>NUCLEOTIDE SEQUENCE [LARGE SCALE GENOMIC DNA]</scope>
    <source>
        <strain evidence="1 2">NCTC12151</strain>
    </source>
</reference>
<dbReference type="Proteomes" id="UP000249005">
    <property type="component" value="Chromosome 1"/>
</dbReference>
<proteinExistence type="predicted"/>
<sequence>MIDYMDTATRDPLELVEQCLALACAGITVDNAAVKESLQLILHEKICTLFNVLYEEEPPAPALS</sequence>
<dbReference type="RefSeq" id="WP_111741697.1">
    <property type="nucleotide sequence ID" value="NZ_LR698987.1"/>
</dbReference>
<dbReference type="KEGG" id="lri:NCTC12151_03431"/>
<dbReference type="OrthoDB" id="6636774at2"/>
<evidence type="ECO:0000313" key="1">
    <source>
        <dbReference type="EMBL" id="SQI44097.1"/>
    </source>
</evidence>
<gene>
    <name evidence="1" type="ORF">NCTC12151_03431</name>
</gene>
<keyword evidence="2" id="KW-1185">Reference proteome</keyword>
<organism evidence="1 2">
    <name type="scientific">Leminorella richardii</name>
    <dbReference type="NCBI Taxonomy" id="158841"/>
    <lineage>
        <taxon>Bacteria</taxon>
        <taxon>Pseudomonadati</taxon>
        <taxon>Pseudomonadota</taxon>
        <taxon>Gammaproteobacteria</taxon>
        <taxon>Enterobacterales</taxon>
        <taxon>Budviciaceae</taxon>
        <taxon>Leminorella</taxon>
    </lineage>
</organism>
<dbReference type="EMBL" id="LS483470">
    <property type="protein sequence ID" value="SQI44097.1"/>
    <property type="molecule type" value="Genomic_DNA"/>
</dbReference>
<accession>A0A2X4UW56</accession>